<feature type="non-terminal residue" evidence="1">
    <location>
        <position position="1"/>
    </location>
</feature>
<protein>
    <submittedName>
        <fullName evidence="1">Uncharacterized protein</fullName>
    </submittedName>
</protein>
<reference evidence="1" key="1">
    <citation type="submission" date="2018-05" db="EMBL/GenBank/DDBJ databases">
        <title>Draft genome of Mucuna pruriens seed.</title>
        <authorList>
            <person name="Nnadi N.E."/>
            <person name="Vos R."/>
            <person name="Hasami M.H."/>
            <person name="Devisetty U.K."/>
            <person name="Aguiy J.C."/>
        </authorList>
    </citation>
    <scope>NUCLEOTIDE SEQUENCE [LARGE SCALE GENOMIC DNA]</scope>
    <source>
        <strain evidence="1">JCA_2017</strain>
    </source>
</reference>
<proteinExistence type="predicted"/>
<dbReference type="PANTHER" id="PTHR33223">
    <property type="entry name" value="CCHC-TYPE DOMAIN-CONTAINING PROTEIN"/>
    <property type="match status" value="1"/>
</dbReference>
<keyword evidence="2" id="KW-1185">Reference proteome</keyword>
<accession>A0A371G4B9</accession>
<gene>
    <name evidence="1" type="ORF">CR513_33669</name>
</gene>
<dbReference type="Proteomes" id="UP000257109">
    <property type="component" value="Unassembled WGS sequence"/>
</dbReference>
<dbReference type="AlphaFoldDB" id="A0A371G4B9"/>
<evidence type="ECO:0000313" key="2">
    <source>
        <dbReference type="Proteomes" id="UP000257109"/>
    </source>
</evidence>
<organism evidence="1 2">
    <name type="scientific">Mucuna pruriens</name>
    <name type="common">Velvet bean</name>
    <name type="synonym">Dolichos pruriens</name>
    <dbReference type="NCBI Taxonomy" id="157652"/>
    <lineage>
        <taxon>Eukaryota</taxon>
        <taxon>Viridiplantae</taxon>
        <taxon>Streptophyta</taxon>
        <taxon>Embryophyta</taxon>
        <taxon>Tracheophyta</taxon>
        <taxon>Spermatophyta</taxon>
        <taxon>Magnoliopsida</taxon>
        <taxon>eudicotyledons</taxon>
        <taxon>Gunneridae</taxon>
        <taxon>Pentapetalae</taxon>
        <taxon>rosids</taxon>
        <taxon>fabids</taxon>
        <taxon>Fabales</taxon>
        <taxon>Fabaceae</taxon>
        <taxon>Papilionoideae</taxon>
        <taxon>50 kb inversion clade</taxon>
        <taxon>NPAAA clade</taxon>
        <taxon>indigoferoid/millettioid clade</taxon>
        <taxon>Phaseoleae</taxon>
        <taxon>Mucuna</taxon>
    </lineage>
</organism>
<dbReference type="PANTHER" id="PTHR33223:SF8">
    <property type="entry name" value="OS04G0172440 PROTEIN"/>
    <property type="match status" value="1"/>
</dbReference>
<dbReference type="EMBL" id="QJKJ01006858">
    <property type="protein sequence ID" value="RDX85173.1"/>
    <property type="molecule type" value="Genomic_DNA"/>
</dbReference>
<dbReference type="OrthoDB" id="1432691at2759"/>
<sequence>MSRATQPFVIQRRMPQSEEKWQSLEERLRVVDLWLVPNVGLLVDFKTPECDKYKGSSCPKVHLAMYCQKMAAYIYDDKVLIHYFQDSLTGATLNWHVKTWRELAEAFLKQYKYNENMAPDHSWL</sequence>
<name>A0A371G4B9_MUCPR</name>
<comment type="caution">
    <text evidence="1">The sequence shown here is derived from an EMBL/GenBank/DDBJ whole genome shotgun (WGS) entry which is preliminary data.</text>
</comment>
<evidence type="ECO:0000313" key="1">
    <source>
        <dbReference type="EMBL" id="RDX85173.1"/>
    </source>
</evidence>